<keyword evidence="5" id="KW-0378">Hydrolase</keyword>
<reference evidence="5" key="2">
    <citation type="submission" date="2020-09" db="EMBL/GenBank/DDBJ databases">
        <authorList>
            <person name="Sun Q."/>
            <person name="Zhou Y."/>
        </authorList>
    </citation>
    <scope>NUCLEOTIDE SEQUENCE</scope>
    <source>
        <strain evidence="5">CGMCC 4.5737</strain>
    </source>
</reference>
<accession>A0A8J3C994</accession>
<evidence type="ECO:0000259" key="4">
    <source>
        <dbReference type="PROSITE" id="PS51084"/>
    </source>
</evidence>
<dbReference type="PRINTS" id="PR00332">
    <property type="entry name" value="HISTRIAD"/>
</dbReference>
<dbReference type="Proteomes" id="UP000637578">
    <property type="component" value="Unassembled WGS sequence"/>
</dbReference>
<dbReference type="RefSeq" id="WP_189055148.1">
    <property type="nucleotide sequence ID" value="NZ_BMMK01000004.1"/>
</dbReference>
<gene>
    <name evidence="5" type="ORF">GCM10012275_14400</name>
</gene>
<dbReference type="InterPro" id="IPR011146">
    <property type="entry name" value="HIT-like"/>
</dbReference>
<dbReference type="EMBL" id="BMMK01000004">
    <property type="protein sequence ID" value="GGM44505.1"/>
    <property type="molecule type" value="Genomic_DNA"/>
</dbReference>
<name>A0A8J3C994_9PSEU</name>
<feature type="domain" description="HIT" evidence="4">
    <location>
        <begin position="5"/>
        <end position="115"/>
    </location>
</feature>
<evidence type="ECO:0000256" key="2">
    <source>
        <dbReference type="PIRSR" id="PIRSR601310-3"/>
    </source>
</evidence>
<dbReference type="Gene3D" id="3.30.428.10">
    <property type="entry name" value="HIT-like"/>
    <property type="match status" value="1"/>
</dbReference>
<dbReference type="Pfam" id="PF01230">
    <property type="entry name" value="HIT"/>
    <property type="match status" value="1"/>
</dbReference>
<dbReference type="GO" id="GO:0009117">
    <property type="term" value="P:nucleotide metabolic process"/>
    <property type="evidence" value="ECO:0007669"/>
    <property type="project" value="TreeGrafter"/>
</dbReference>
<feature type="short sequence motif" description="Histidine triad motif" evidence="2 3">
    <location>
        <begin position="97"/>
        <end position="101"/>
    </location>
</feature>
<evidence type="ECO:0000313" key="6">
    <source>
        <dbReference type="Proteomes" id="UP000637578"/>
    </source>
</evidence>
<dbReference type="PROSITE" id="PS51084">
    <property type="entry name" value="HIT_2"/>
    <property type="match status" value="1"/>
</dbReference>
<evidence type="ECO:0000256" key="1">
    <source>
        <dbReference type="PIRSR" id="PIRSR601310-1"/>
    </source>
</evidence>
<keyword evidence="6" id="KW-1185">Reference proteome</keyword>
<evidence type="ECO:0000256" key="3">
    <source>
        <dbReference type="PROSITE-ProRule" id="PRU00464"/>
    </source>
</evidence>
<protein>
    <submittedName>
        <fullName evidence="5">Hydrolase</fullName>
    </submittedName>
</protein>
<sequence length="159" mass="17459">MAGCVFCGIVSGAEPAWVVWRDERHVAFLDRSPLDEGHVLVVPRRHAVTLLDLDPAEAGALGEASHRTAYLLRDRLHPHGLKIQQCNGRAAGQVVMHLHVHLIPRWAARRSPMGRRWTGRRVSDQVLAEVHARIIGARAPDPGICGLDHLVEGRRPGAG</sequence>
<dbReference type="SUPFAM" id="SSF54197">
    <property type="entry name" value="HIT-like"/>
    <property type="match status" value="1"/>
</dbReference>
<organism evidence="5 6">
    <name type="scientific">Longimycelium tulufanense</name>
    <dbReference type="NCBI Taxonomy" id="907463"/>
    <lineage>
        <taxon>Bacteria</taxon>
        <taxon>Bacillati</taxon>
        <taxon>Actinomycetota</taxon>
        <taxon>Actinomycetes</taxon>
        <taxon>Pseudonocardiales</taxon>
        <taxon>Pseudonocardiaceae</taxon>
        <taxon>Longimycelium</taxon>
    </lineage>
</organism>
<dbReference type="PANTHER" id="PTHR46648:SF1">
    <property type="entry name" value="ADENOSINE 5'-MONOPHOSPHORAMIDASE HNT1"/>
    <property type="match status" value="1"/>
</dbReference>
<feature type="active site" description="Tele-AMP-histidine intermediate" evidence="1">
    <location>
        <position position="99"/>
    </location>
</feature>
<dbReference type="AlphaFoldDB" id="A0A8J3C994"/>
<dbReference type="PANTHER" id="PTHR46648">
    <property type="entry name" value="HIT FAMILY PROTEIN 1"/>
    <property type="match status" value="1"/>
</dbReference>
<evidence type="ECO:0000313" key="5">
    <source>
        <dbReference type="EMBL" id="GGM44505.1"/>
    </source>
</evidence>
<dbReference type="InterPro" id="IPR036265">
    <property type="entry name" value="HIT-like_sf"/>
</dbReference>
<comment type="caution">
    <text evidence="5">The sequence shown here is derived from an EMBL/GenBank/DDBJ whole genome shotgun (WGS) entry which is preliminary data.</text>
</comment>
<dbReference type="InterPro" id="IPR001310">
    <property type="entry name" value="Histidine_triad_HIT"/>
</dbReference>
<dbReference type="GO" id="GO:0016787">
    <property type="term" value="F:hydrolase activity"/>
    <property type="evidence" value="ECO:0007669"/>
    <property type="project" value="UniProtKB-KW"/>
</dbReference>
<reference evidence="5" key="1">
    <citation type="journal article" date="2014" name="Int. J. Syst. Evol. Microbiol.">
        <title>Complete genome sequence of Corynebacterium casei LMG S-19264T (=DSM 44701T), isolated from a smear-ripened cheese.</title>
        <authorList>
            <consortium name="US DOE Joint Genome Institute (JGI-PGF)"/>
            <person name="Walter F."/>
            <person name="Albersmeier A."/>
            <person name="Kalinowski J."/>
            <person name="Ruckert C."/>
        </authorList>
    </citation>
    <scope>NUCLEOTIDE SEQUENCE</scope>
    <source>
        <strain evidence="5">CGMCC 4.5737</strain>
    </source>
</reference>
<proteinExistence type="predicted"/>